<feature type="compositionally biased region" description="Low complexity" evidence="1">
    <location>
        <begin position="83"/>
        <end position="101"/>
    </location>
</feature>
<proteinExistence type="predicted"/>
<organism evidence="2 3">
    <name type="scientific">Trametes pubescens</name>
    <name type="common">White-rot fungus</name>
    <dbReference type="NCBI Taxonomy" id="154538"/>
    <lineage>
        <taxon>Eukaryota</taxon>
        <taxon>Fungi</taxon>
        <taxon>Dikarya</taxon>
        <taxon>Basidiomycota</taxon>
        <taxon>Agaricomycotina</taxon>
        <taxon>Agaricomycetes</taxon>
        <taxon>Polyporales</taxon>
        <taxon>Polyporaceae</taxon>
        <taxon>Trametes</taxon>
    </lineage>
</organism>
<feature type="compositionally biased region" description="Low complexity" evidence="1">
    <location>
        <begin position="48"/>
        <end position="61"/>
    </location>
</feature>
<dbReference type="Proteomes" id="UP000184267">
    <property type="component" value="Unassembled WGS sequence"/>
</dbReference>
<evidence type="ECO:0000256" key="1">
    <source>
        <dbReference type="SAM" id="MobiDB-lite"/>
    </source>
</evidence>
<reference evidence="2 3" key="1">
    <citation type="submission" date="2016-10" db="EMBL/GenBank/DDBJ databases">
        <title>Genome sequence of the basidiomycete white-rot fungus Trametes pubescens.</title>
        <authorList>
            <person name="Makela M.R."/>
            <person name="Granchi Z."/>
            <person name="Peng M."/>
            <person name="De Vries R.P."/>
            <person name="Grigoriev I."/>
            <person name="Riley R."/>
            <person name="Hilden K."/>
        </authorList>
    </citation>
    <scope>NUCLEOTIDE SEQUENCE [LARGE SCALE GENOMIC DNA]</scope>
    <source>
        <strain evidence="2 3">FBCC735</strain>
    </source>
</reference>
<protein>
    <submittedName>
        <fullName evidence="2">Uncharacterized protein</fullName>
    </submittedName>
</protein>
<sequence>MAGTSLPNAGPFPHRLRHERGDLTLELPGTGLLDGLRGRSLDSRNGQPAPRAPASPSVRAAGQEARGILARRDGDGQDPACHALGSSRSQQSAARSLSARGRGAAAIVTALGVTLPAR</sequence>
<evidence type="ECO:0000313" key="2">
    <source>
        <dbReference type="EMBL" id="OJT13138.1"/>
    </source>
</evidence>
<dbReference type="AlphaFoldDB" id="A0A1M2VZW8"/>
<keyword evidence="3" id="KW-1185">Reference proteome</keyword>
<gene>
    <name evidence="2" type="ORF">TRAPUB_10293</name>
</gene>
<name>A0A1M2VZW8_TRAPU</name>
<evidence type="ECO:0000313" key="3">
    <source>
        <dbReference type="Proteomes" id="UP000184267"/>
    </source>
</evidence>
<feature type="region of interest" description="Disordered" evidence="1">
    <location>
        <begin position="1"/>
        <end position="101"/>
    </location>
</feature>
<comment type="caution">
    <text evidence="2">The sequence shown here is derived from an EMBL/GenBank/DDBJ whole genome shotgun (WGS) entry which is preliminary data.</text>
</comment>
<accession>A0A1M2VZW8</accession>
<dbReference type="EMBL" id="MNAD01000423">
    <property type="protein sequence ID" value="OJT13138.1"/>
    <property type="molecule type" value="Genomic_DNA"/>
</dbReference>